<feature type="transmembrane region" description="Helical" evidence="6">
    <location>
        <begin position="107"/>
        <end position="126"/>
    </location>
</feature>
<comment type="subcellular location">
    <subcellularLocation>
        <location evidence="1">Membrane</location>
        <topology evidence="1">Multi-pass membrane protein</topology>
    </subcellularLocation>
</comment>
<dbReference type="RefSeq" id="WP_264487439.1">
    <property type="nucleotide sequence ID" value="NZ_JAPDDT010000004.1"/>
</dbReference>
<dbReference type="NCBIfam" id="TIGR00785">
    <property type="entry name" value="dass"/>
    <property type="match status" value="1"/>
</dbReference>
<keyword evidence="9" id="KW-1185">Reference proteome</keyword>
<evidence type="ECO:0000313" key="9">
    <source>
        <dbReference type="Proteomes" id="UP001320876"/>
    </source>
</evidence>
<evidence type="ECO:0000313" key="8">
    <source>
        <dbReference type="EMBL" id="MCW1923334.1"/>
    </source>
</evidence>
<evidence type="ECO:0000256" key="6">
    <source>
        <dbReference type="SAM" id="Phobius"/>
    </source>
</evidence>
<feature type="transmembrane region" description="Helical" evidence="6">
    <location>
        <begin position="25"/>
        <end position="42"/>
    </location>
</feature>
<evidence type="ECO:0000256" key="3">
    <source>
        <dbReference type="ARBA" id="ARBA00022692"/>
    </source>
</evidence>
<feature type="transmembrane region" description="Helical" evidence="6">
    <location>
        <begin position="62"/>
        <end position="95"/>
    </location>
</feature>
<dbReference type="CDD" id="cd01115">
    <property type="entry name" value="SLC13_permease"/>
    <property type="match status" value="1"/>
</dbReference>
<dbReference type="Proteomes" id="UP001320876">
    <property type="component" value="Unassembled WGS sequence"/>
</dbReference>
<feature type="transmembrane region" description="Helical" evidence="6">
    <location>
        <begin position="300"/>
        <end position="318"/>
    </location>
</feature>
<dbReference type="PANTHER" id="PTHR10283:SF82">
    <property type="entry name" value="SOLUTE CARRIER FAMILY 13 MEMBER 2"/>
    <property type="match status" value="1"/>
</dbReference>
<feature type="transmembrane region" description="Helical" evidence="6">
    <location>
        <begin position="368"/>
        <end position="386"/>
    </location>
</feature>
<reference evidence="8 9" key="1">
    <citation type="submission" date="2022-10" db="EMBL/GenBank/DDBJ databases">
        <title>Luteolibacter arcticus strain CCTCC AB 2014275, whole genome shotgun sequencing project.</title>
        <authorList>
            <person name="Zhao G."/>
            <person name="Shen L."/>
        </authorList>
    </citation>
    <scope>NUCLEOTIDE SEQUENCE [LARGE SCALE GENOMIC DNA]</scope>
    <source>
        <strain evidence="8 9">CCTCC AB 2014275</strain>
    </source>
</reference>
<keyword evidence="4 6" id="KW-1133">Transmembrane helix</keyword>
<feature type="transmembrane region" description="Helical" evidence="6">
    <location>
        <begin position="274"/>
        <end position="294"/>
    </location>
</feature>
<comment type="caution">
    <text evidence="8">The sequence shown here is derived from an EMBL/GenBank/DDBJ whole genome shotgun (WGS) entry which is preliminary data.</text>
</comment>
<dbReference type="EMBL" id="JAPDDT010000004">
    <property type="protein sequence ID" value="MCW1923334.1"/>
    <property type="molecule type" value="Genomic_DNA"/>
</dbReference>
<dbReference type="InterPro" id="IPR031312">
    <property type="entry name" value="Na/sul_symport_CS"/>
</dbReference>
<keyword evidence="5 6" id="KW-0472">Membrane</keyword>
<dbReference type="PANTHER" id="PTHR10283">
    <property type="entry name" value="SOLUTE CARRIER FAMILY 13 MEMBER"/>
    <property type="match status" value="1"/>
</dbReference>
<feature type="transmembrane region" description="Helical" evidence="6">
    <location>
        <begin position="454"/>
        <end position="473"/>
    </location>
</feature>
<keyword evidence="3 6" id="KW-0812">Transmembrane</keyword>
<proteinExistence type="predicted"/>
<organism evidence="8 9">
    <name type="scientific">Luteolibacter arcticus</name>
    <dbReference type="NCBI Taxonomy" id="1581411"/>
    <lineage>
        <taxon>Bacteria</taxon>
        <taxon>Pseudomonadati</taxon>
        <taxon>Verrucomicrobiota</taxon>
        <taxon>Verrucomicrobiia</taxon>
        <taxon>Verrucomicrobiales</taxon>
        <taxon>Verrucomicrobiaceae</taxon>
        <taxon>Luteolibacter</taxon>
    </lineage>
</organism>
<protein>
    <submittedName>
        <fullName evidence="8">SLC13 family permease</fullName>
    </submittedName>
</protein>
<sequence length="474" mass="50760">MDEERPQEDPAREAARPFFRRRDTWLLLAGLALLPLGLLLPIDPARHAGAGLDPAKVKLGLGIFFCIGFLWISEALPLAITALLVPVLATLTGVMDLKSAMAGFADPLIFLFFGGFALSSAMAAQGLDRWIADRIVLAGKGDFLRVSYLVFATTAGLSMWMSNTATTAIMIPLVIGILGQIRCEGNMRGNAIYLLLGTAYAASIGGLGTLVGTPPNGIAAAKLEIGFVEWLRFGLPSMLLLLPLMIVVLRFSCRPQAAIFTKPEFMRFTWTRSRIVTLVIFASAGLCWIFGGLIAPRLGIANSFDTLVALLVVVALVVTRAVSWKQVEAGTEWGVLLLFGGGIVLSAVLDKTGSSLFLAREIVSLVAWWPVIVIIAISLAFVIVLGEFSSNTATAALMVPIFYSVAKELGIEPSKLVIPLALASSCGFMLPVATPPNAIVYATGRIPQREMLRAGAWLDGVCLVVVSLLAWWVF</sequence>
<feature type="transmembrane region" description="Helical" evidence="6">
    <location>
        <begin position="146"/>
        <end position="179"/>
    </location>
</feature>
<evidence type="ECO:0000256" key="5">
    <source>
        <dbReference type="ARBA" id="ARBA00023136"/>
    </source>
</evidence>
<evidence type="ECO:0000256" key="1">
    <source>
        <dbReference type="ARBA" id="ARBA00004141"/>
    </source>
</evidence>
<dbReference type="PROSITE" id="PS01271">
    <property type="entry name" value="NA_SULFATE"/>
    <property type="match status" value="1"/>
</dbReference>
<feature type="transmembrane region" description="Helical" evidence="6">
    <location>
        <begin position="233"/>
        <end position="253"/>
    </location>
</feature>
<keyword evidence="2" id="KW-0813">Transport</keyword>
<dbReference type="InterPro" id="IPR001898">
    <property type="entry name" value="SLC13A/DASS"/>
</dbReference>
<evidence type="ECO:0000256" key="2">
    <source>
        <dbReference type="ARBA" id="ARBA00022448"/>
    </source>
</evidence>
<dbReference type="Pfam" id="PF03600">
    <property type="entry name" value="CitMHS"/>
    <property type="match status" value="1"/>
</dbReference>
<accession>A0ABT3GIL1</accession>
<evidence type="ECO:0000256" key="4">
    <source>
        <dbReference type="ARBA" id="ARBA00022989"/>
    </source>
</evidence>
<feature type="transmembrane region" description="Helical" evidence="6">
    <location>
        <begin position="330"/>
        <end position="348"/>
    </location>
</feature>
<feature type="transmembrane region" description="Helical" evidence="6">
    <location>
        <begin position="191"/>
        <end position="213"/>
    </location>
</feature>
<dbReference type="InterPro" id="IPR004680">
    <property type="entry name" value="Cit_transptr-like_dom"/>
</dbReference>
<gene>
    <name evidence="8" type="ORF">OKA05_12285</name>
</gene>
<name>A0ABT3GIL1_9BACT</name>
<feature type="domain" description="Citrate transporter-like" evidence="7">
    <location>
        <begin position="70"/>
        <end position="409"/>
    </location>
</feature>
<evidence type="ECO:0000259" key="7">
    <source>
        <dbReference type="Pfam" id="PF03600"/>
    </source>
</evidence>